<dbReference type="GO" id="GO:0008930">
    <property type="term" value="F:methylthioadenosine nucleosidase activity"/>
    <property type="evidence" value="ECO:0007669"/>
    <property type="project" value="TreeGrafter"/>
</dbReference>
<dbReference type="AlphaFoldDB" id="A0AAE9XAP0"/>
<evidence type="ECO:0000313" key="3">
    <source>
        <dbReference type="Proteomes" id="UP001179501"/>
    </source>
</evidence>
<dbReference type="InterPro" id="IPR000845">
    <property type="entry name" value="Nucleoside_phosphorylase_d"/>
</dbReference>
<evidence type="ECO:0000313" key="2">
    <source>
        <dbReference type="EMBL" id="WCG02263.1"/>
    </source>
</evidence>
<dbReference type="Gene3D" id="3.40.50.450">
    <property type="match status" value="1"/>
</dbReference>
<feature type="domain" description="Nucleoside phosphorylase" evidence="1">
    <location>
        <begin position="69"/>
        <end position="248"/>
    </location>
</feature>
<dbReference type="InterPro" id="IPR035994">
    <property type="entry name" value="Nucleoside_phosphorylase_sf"/>
</dbReference>
<dbReference type="Gene3D" id="3.40.50.1580">
    <property type="entry name" value="Nucleoside phosphorylase domain"/>
    <property type="match status" value="1"/>
</dbReference>
<sequence length="704" mass="80754">MKFVFFQIGFMENKRLRFLFVTANRNESEALKESGIIEWKKEQVVLDSPIFYHIGNIKCTDHLVVHFQLLEQGSGGVDASLISVDSAIKQWRPDAVICLGIAFGKGGDQEIGDILVSSSIINFGRAKITENHHILKSEQPASGSALRCIMAEYAGEWTLQNPNRVFLGPMLCSDLVIDSSEYKKKLFQDFPEAIGGEMEANGIYAACKRNNIEEWIIIKAICDWGENKQANKKENQIKASKSVVSFVDYVFSKTQTFELFKNNNQPSQNKITSSSAPIGYLINIGTTSCRLFEVVGNISRQIKIVSYDNCDTTDNSYLESIIVGVRILLNESGINRDRERGVFRKVFADYKFEEIFENRYGDRAAAELKDFTLLFYKETNLYFNILTKEKTIENIKRLFGTTIKKNTAILSIGKDFLDIVFHSSNEEFYTYTLPVTIDDIKRYVQERIRNTIWSEEDVKKAKEYIYSKIGKGLDDIKVDQTIILKEELNFMRDMKYNLRQCGNQFVIDQNQYRKCNREFLFSRDFEGYLKEKYKGEDTRIERLSGFRYGHLLIEAILEKVGNKTLIPKNFLSIHGSLNAYVFNVVISGTTQGNRGMEYLYEANKMLEKIGVTVLSPQFDDDGKLLKDVSADTECDHLKAIDDCDVLFVCNKSRNGYIGTSTKCEIYYAYALKKTIAFWQEPTFEEGEDTHKLLSFIPIEVWSNI</sequence>
<protein>
    <recommendedName>
        <fullName evidence="1">Nucleoside phosphorylase domain-containing protein</fullName>
    </recommendedName>
</protein>
<accession>A0AAE9XAP0</accession>
<dbReference type="Pfam" id="PF01048">
    <property type="entry name" value="PNP_UDP_1"/>
    <property type="match status" value="1"/>
</dbReference>
<reference evidence="2" key="1">
    <citation type="submission" date="2023-01" db="EMBL/GenBank/DDBJ databases">
        <title>Phages are important unrecognized players in the ecology of the oral pathogen Porphyromonas gingivalis.</title>
        <authorList>
            <person name="Matrishin C.B."/>
            <person name="Kauffman K.M."/>
        </authorList>
    </citation>
    <scope>NUCLEOTIDE SEQUENCE</scope>
    <source>
        <strain evidence="2">ATCC 49417</strain>
    </source>
</reference>
<dbReference type="EMBL" id="CP116614">
    <property type="protein sequence ID" value="WCG02263.1"/>
    <property type="molecule type" value="Genomic_DNA"/>
</dbReference>
<dbReference type="PANTHER" id="PTHR46832">
    <property type="entry name" value="5'-METHYLTHIOADENOSINE/S-ADENOSYLHOMOCYSTEINE NUCLEOSIDASE"/>
    <property type="match status" value="1"/>
</dbReference>
<dbReference type="GO" id="GO:0009116">
    <property type="term" value="P:nucleoside metabolic process"/>
    <property type="evidence" value="ECO:0007669"/>
    <property type="project" value="InterPro"/>
</dbReference>
<proteinExistence type="predicted"/>
<name>A0AAE9XAP0_PORGN</name>
<dbReference type="SUPFAM" id="SSF52309">
    <property type="entry name" value="N-(deoxy)ribosyltransferase-like"/>
    <property type="match status" value="1"/>
</dbReference>
<organism evidence="2 3">
    <name type="scientific">Porphyromonas gingivalis</name>
    <name type="common">Bacteroides gingivalis</name>
    <dbReference type="NCBI Taxonomy" id="837"/>
    <lineage>
        <taxon>Bacteria</taxon>
        <taxon>Pseudomonadati</taxon>
        <taxon>Bacteroidota</taxon>
        <taxon>Bacteroidia</taxon>
        <taxon>Bacteroidales</taxon>
        <taxon>Porphyromonadaceae</taxon>
        <taxon>Porphyromonas</taxon>
    </lineage>
</organism>
<dbReference type="GO" id="GO:0008782">
    <property type="term" value="F:adenosylhomocysteine nucleosidase activity"/>
    <property type="evidence" value="ECO:0007669"/>
    <property type="project" value="TreeGrafter"/>
</dbReference>
<dbReference type="GO" id="GO:0005829">
    <property type="term" value="C:cytosol"/>
    <property type="evidence" value="ECO:0007669"/>
    <property type="project" value="TreeGrafter"/>
</dbReference>
<dbReference type="Proteomes" id="UP001179501">
    <property type="component" value="Chromosome"/>
</dbReference>
<dbReference type="GO" id="GO:0019284">
    <property type="term" value="P:L-methionine salvage from S-adenosylmethionine"/>
    <property type="evidence" value="ECO:0007669"/>
    <property type="project" value="TreeGrafter"/>
</dbReference>
<dbReference type="PANTHER" id="PTHR46832:SF1">
    <property type="entry name" value="5'-METHYLTHIOADENOSINE_S-ADENOSYLHOMOCYSTEINE NUCLEOSIDASE"/>
    <property type="match status" value="1"/>
</dbReference>
<evidence type="ECO:0000259" key="1">
    <source>
        <dbReference type="Pfam" id="PF01048"/>
    </source>
</evidence>
<dbReference type="SUPFAM" id="SSF53167">
    <property type="entry name" value="Purine and uridine phosphorylases"/>
    <property type="match status" value="1"/>
</dbReference>
<dbReference type="RefSeq" id="WP_077083365.1">
    <property type="nucleotide sequence ID" value="NZ_CP116614.1"/>
</dbReference>
<gene>
    <name evidence="2" type="ORF">NY151_06130</name>
</gene>